<evidence type="ECO:0000313" key="2">
    <source>
        <dbReference type="EMBL" id="VDP81015.1"/>
    </source>
</evidence>
<proteinExistence type="predicted"/>
<keyword evidence="1" id="KW-1133">Transmembrane helix</keyword>
<evidence type="ECO:0000313" key="4">
    <source>
        <dbReference type="WBParaSite" id="SCUD_0002299601-mRNA-1"/>
    </source>
</evidence>
<sequence length="42" mass="5097">MLRMVNYVLAISLQKFLVLVKQNICIMLMELVYYFCLLLYYS</sequence>
<feature type="transmembrane region" description="Helical" evidence="1">
    <location>
        <begin position="20"/>
        <end position="41"/>
    </location>
</feature>
<dbReference type="Proteomes" id="UP000279833">
    <property type="component" value="Unassembled WGS sequence"/>
</dbReference>
<dbReference type="WBParaSite" id="SCUD_0002299601-mRNA-1">
    <property type="protein sequence ID" value="SCUD_0002299601-mRNA-1"/>
    <property type="gene ID" value="SCUD_0002299601"/>
</dbReference>
<dbReference type="AlphaFoldDB" id="A0A183L6M4"/>
<keyword evidence="1" id="KW-0812">Transmembrane</keyword>
<dbReference type="EMBL" id="UZAK01051591">
    <property type="protein sequence ID" value="VDP81015.1"/>
    <property type="molecule type" value="Genomic_DNA"/>
</dbReference>
<organism evidence="4">
    <name type="scientific">Schistosoma curassoni</name>
    <dbReference type="NCBI Taxonomy" id="6186"/>
    <lineage>
        <taxon>Eukaryota</taxon>
        <taxon>Metazoa</taxon>
        <taxon>Spiralia</taxon>
        <taxon>Lophotrochozoa</taxon>
        <taxon>Platyhelminthes</taxon>
        <taxon>Trematoda</taxon>
        <taxon>Digenea</taxon>
        <taxon>Strigeidida</taxon>
        <taxon>Schistosomatoidea</taxon>
        <taxon>Schistosomatidae</taxon>
        <taxon>Schistosoma</taxon>
    </lineage>
</organism>
<evidence type="ECO:0000256" key="1">
    <source>
        <dbReference type="SAM" id="Phobius"/>
    </source>
</evidence>
<keyword evidence="1" id="KW-0472">Membrane</keyword>
<evidence type="ECO:0000313" key="3">
    <source>
        <dbReference type="Proteomes" id="UP000279833"/>
    </source>
</evidence>
<keyword evidence="3" id="KW-1185">Reference proteome</keyword>
<reference evidence="4" key="1">
    <citation type="submission" date="2016-06" db="UniProtKB">
        <authorList>
            <consortium name="WormBaseParasite"/>
        </authorList>
    </citation>
    <scope>IDENTIFICATION</scope>
</reference>
<protein>
    <submittedName>
        <fullName evidence="2 4">Uncharacterized protein</fullName>
    </submittedName>
</protein>
<accession>A0A183L6M4</accession>
<gene>
    <name evidence="2" type="ORF">SCUD_LOCUS22993</name>
</gene>
<name>A0A183L6M4_9TREM</name>
<reference evidence="2 3" key="2">
    <citation type="submission" date="2018-11" db="EMBL/GenBank/DDBJ databases">
        <authorList>
            <consortium name="Pathogen Informatics"/>
        </authorList>
    </citation>
    <scope>NUCLEOTIDE SEQUENCE [LARGE SCALE GENOMIC DNA]</scope>
    <source>
        <strain evidence="2">Dakar</strain>
        <strain evidence="3">Dakar, Senegal</strain>
    </source>
</reference>